<gene>
    <name evidence="1" type="ORF">OIU79_027286</name>
</gene>
<dbReference type="Proteomes" id="UP001151532">
    <property type="component" value="Chromosome 16"/>
</dbReference>
<reference evidence="1" key="2">
    <citation type="journal article" date="2023" name="Int. J. Mol. Sci.">
        <title>De Novo Assembly and Annotation of 11 Diverse Shrub Willow (Salix) Genomes Reveals Novel Gene Organization in Sex-Linked Regions.</title>
        <authorList>
            <person name="Hyden B."/>
            <person name="Feng K."/>
            <person name="Yates T.B."/>
            <person name="Jawdy S."/>
            <person name="Cereghino C."/>
            <person name="Smart L.B."/>
            <person name="Muchero W."/>
        </authorList>
    </citation>
    <scope>NUCLEOTIDE SEQUENCE</scope>
    <source>
        <tissue evidence="1">Shoot tip</tissue>
    </source>
</reference>
<organism evidence="1 2">
    <name type="scientific">Salix purpurea</name>
    <name type="common">Purple osier willow</name>
    <dbReference type="NCBI Taxonomy" id="77065"/>
    <lineage>
        <taxon>Eukaryota</taxon>
        <taxon>Viridiplantae</taxon>
        <taxon>Streptophyta</taxon>
        <taxon>Embryophyta</taxon>
        <taxon>Tracheophyta</taxon>
        <taxon>Spermatophyta</taxon>
        <taxon>Magnoliopsida</taxon>
        <taxon>eudicotyledons</taxon>
        <taxon>Gunneridae</taxon>
        <taxon>Pentapetalae</taxon>
        <taxon>rosids</taxon>
        <taxon>fabids</taxon>
        <taxon>Malpighiales</taxon>
        <taxon>Salicaceae</taxon>
        <taxon>Saliceae</taxon>
        <taxon>Salix</taxon>
    </lineage>
</organism>
<evidence type="ECO:0000313" key="1">
    <source>
        <dbReference type="EMBL" id="KAJ6754642.1"/>
    </source>
</evidence>
<protein>
    <submittedName>
        <fullName evidence="1">Uncharacterized protein</fullName>
    </submittedName>
</protein>
<name>A0A9Q0VTY0_SALPP</name>
<dbReference type="EMBL" id="JAPFFK010000007">
    <property type="protein sequence ID" value="KAJ6754642.1"/>
    <property type="molecule type" value="Genomic_DNA"/>
</dbReference>
<evidence type="ECO:0000313" key="2">
    <source>
        <dbReference type="Proteomes" id="UP001151532"/>
    </source>
</evidence>
<keyword evidence="2" id="KW-1185">Reference proteome</keyword>
<sequence length="94" mass="10826">MRGQAFYTIAIRLTMASSSSLTRWPSLQLPPPSLFATGQPFSDGDFTFHLLNKRRVWCFSCCCDTSNNITAIYNYYPITFSQFHVTIYHQAVFQ</sequence>
<accession>A0A9Q0VTY0</accession>
<proteinExistence type="predicted"/>
<reference evidence="1" key="1">
    <citation type="submission" date="2022-11" db="EMBL/GenBank/DDBJ databases">
        <authorList>
            <person name="Hyden B.L."/>
            <person name="Feng K."/>
            <person name="Yates T."/>
            <person name="Jawdy S."/>
            <person name="Smart L.B."/>
            <person name="Muchero W."/>
        </authorList>
    </citation>
    <scope>NUCLEOTIDE SEQUENCE</scope>
    <source>
        <tissue evidence="1">Shoot tip</tissue>
    </source>
</reference>
<comment type="caution">
    <text evidence="1">The sequence shown here is derived from an EMBL/GenBank/DDBJ whole genome shotgun (WGS) entry which is preliminary data.</text>
</comment>
<dbReference type="AlphaFoldDB" id="A0A9Q0VTY0"/>